<feature type="domain" description="Phage head morphogenesis" evidence="1">
    <location>
        <begin position="200"/>
        <end position="303"/>
    </location>
</feature>
<protein>
    <submittedName>
        <fullName evidence="2">Minor capsid protein</fullName>
    </submittedName>
</protein>
<dbReference type="Pfam" id="PF04233">
    <property type="entry name" value="Phage_Mu_F"/>
    <property type="match status" value="1"/>
</dbReference>
<dbReference type="Proteomes" id="UP001454489">
    <property type="component" value="Unassembled WGS sequence"/>
</dbReference>
<dbReference type="RefSeq" id="WP_353529750.1">
    <property type="nucleotide sequence ID" value="NZ_JBBMEX010000002.1"/>
</dbReference>
<evidence type="ECO:0000313" key="2">
    <source>
        <dbReference type="EMBL" id="MEQ2556727.1"/>
    </source>
</evidence>
<accession>A0ABV1HBK9</accession>
<gene>
    <name evidence="2" type="ORF">WMO43_02365</name>
</gene>
<dbReference type="InterPro" id="IPR006528">
    <property type="entry name" value="Phage_head_morphogenesis_dom"/>
</dbReference>
<sequence length="536" mass="61967">MSEQMRQYWQERFKQMEEAQHDTSVQKVQEIQEQFEKAQAAIEGKIDAWYQRLAQNNGVSMLEAKKMLTNKEQKEFQWTLEEYIKYAKENEKNGNWEKELENASARAHISRLEALQFETQQELERLYGNCTDTIDRYIQNMYTTDFYHTAYEIQKGIGVGSKIEHLNADVVEKIVCKPWAVDEKNFSDRLWDNKTKLINNLHNNLSRMCITGETPNRIITEFSKQMGVSKAQAGRVIMTESAVFANKARQDCMGKLGVEQFEVIETLDERTCNTCGRMDKQHFPMSDFQTGVTAPPFHPNCRGCTCPYFDDEFGSVGERAARDEDGKTYYVSADTTYEEWKKTFVELSEESGIIKEIRIPKEMRNAAGITPDILKSMQNGIDTIENEYNIHLSKILVEDISKEKPDTPYLCRYIDNNGKHEAVFVLNSGFNFDGFENVVAEGYRMGYFAGKSIEDHIIHEMAHVMTGQHIQSNEEFTAFMGMIEKEYVPGVSIYSDATKDGFETIAEAFVRIRNGESVPEKARKLVETYIERWKKE</sequence>
<dbReference type="NCBIfam" id="TIGR01641">
    <property type="entry name" value="phageSPP1_gp7"/>
    <property type="match status" value="1"/>
</dbReference>
<proteinExistence type="predicted"/>
<keyword evidence="3" id="KW-1185">Reference proteome</keyword>
<organism evidence="2 3">
    <name type="scientific">Maccoyibacter intestinihominis</name>
    <dbReference type="NCBI Taxonomy" id="3133499"/>
    <lineage>
        <taxon>Bacteria</taxon>
        <taxon>Bacillati</taxon>
        <taxon>Bacillota</taxon>
        <taxon>Clostridia</taxon>
        <taxon>Lachnospirales</taxon>
        <taxon>Lachnospiraceae</taxon>
        <taxon>Maccoyibacter</taxon>
    </lineage>
</organism>
<reference evidence="2 3" key="1">
    <citation type="submission" date="2024-03" db="EMBL/GenBank/DDBJ databases">
        <title>Human intestinal bacterial collection.</title>
        <authorList>
            <person name="Pauvert C."/>
            <person name="Hitch T.C.A."/>
            <person name="Clavel T."/>
        </authorList>
    </citation>
    <scope>NUCLEOTIDE SEQUENCE [LARGE SCALE GENOMIC DNA]</scope>
    <source>
        <strain evidence="2 3">CLA-AA-H185</strain>
    </source>
</reference>
<name>A0ABV1HBK9_9FIRM</name>
<evidence type="ECO:0000259" key="1">
    <source>
        <dbReference type="Pfam" id="PF04233"/>
    </source>
</evidence>
<evidence type="ECO:0000313" key="3">
    <source>
        <dbReference type="Proteomes" id="UP001454489"/>
    </source>
</evidence>
<comment type="caution">
    <text evidence="2">The sequence shown here is derived from an EMBL/GenBank/DDBJ whole genome shotgun (WGS) entry which is preliminary data.</text>
</comment>
<dbReference type="EMBL" id="JBBMEX010000002">
    <property type="protein sequence ID" value="MEQ2556727.1"/>
    <property type="molecule type" value="Genomic_DNA"/>
</dbReference>